<dbReference type="Proteomes" id="UP000826656">
    <property type="component" value="Unassembled WGS sequence"/>
</dbReference>
<evidence type="ECO:0000313" key="2">
    <source>
        <dbReference type="Proteomes" id="UP000826656"/>
    </source>
</evidence>
<keyword evidence="2" id="KW-1185">Reference proteome</keyword>
<dbReference type="EMBL" id="JAIVGD010000013">
    <property type="protein sequence ID" value="KAH0761347.1"/>
    <property type="molecule type" value="Genomic_DNA"/>
</dbReference>
<gene>
    <name evidence="1" type="ORF">KY290_017420</name>
</gene>
<dbReference type="PANTHER" id="PTHR33710:SF82">
    <property type="match status" value="1"/>
</dbReference>
<protein>
    <submittedName>
        <fullName evidence="1">Uncharacterized protein</fullName>
    </submittedName>
</protein>
<reference evidence="1 2" key="1">
    <citation type="journal article" date="2021" name="bioRxiv">
        <title>Chromosome-scale and haplotype-resolved genome assembly of a tetraploid potato cultivar.</title>
        <authorList>
            <person name="Sun H."/>
            <person name="Jiao W.-B."/>
            <person name="Krause K."/>
            <person name="Campoy J.A."/>
            <person name="Goel M."/>
            <person name="Folz-Donahue K."/>
            <person name="Kukat C."/>
            <person name="Huettel B."/>
            <person name="Schneeberger K."/>
        </authorList>
    </citation>
    <scope>NUCLEOTIDE SEQUENCE [LARGE SCALE GENOMIC DNA]</scope>
    <source>
        <strain evidence="1">SolTubOtavaFocal</strain>
        <tissue evidence="1">Leaves</tissue>
    </source>
</reference>
<evidence type="ECO:0000313" key="1">
    <source>
        <dbReference type="EMBL" id="KAH0761347.1"/>
    </source>
</evidence>
<dbReference type="SUPFAM" id="SSF56219">
    <property type="entry name" value="DNase I-like"/>
    <property type="match status" value="1"/>
</dbReference>
<name>A0ABQ7VDG0_SOLTU</name>
<organism evidence="1 2">
    <name type="scientific">Solanum tuberosum</name>
    <name type="common">Potato</name>
    <dbReference type="NCBI Taxonomy" id="4113"/>
    <lineage>
        <taxon>Eukaryota</taxon>
        <taxon>Viridiplantae</taxon>
        <taxon>Streptophyta</taxon>
        <taxon>Embryophyta</taxon>
        <taxon>Tracheophyta</taxon>
        <taxon>Spermatophyta</taxon>
        <taxon>Magnoliopsida</taxon>
        <taxon>eudicotyledons</taxon>
        <taxon>Gunneridae</taxon>
        <taxon>Pentapetalae</taxon>
        <taxon>asterids</taxon>
        <taxon>lamiids</taxon>
        <taxon>Solanales</taxon>
        <taxon>Solanaceae</taxon>
        <taxon>Solanoideae</taxon>
        <taxon>Solaneae</taxon>
        <taxon>Solanum</taxon>
    </lineage>
</organism>
<dbReference type="PANTHER" id="PTHR33710">
    <property type="entry name" value="BNAC02G09200D PROTEIN"/>
    <property type="match status" value="1"/>
</dbReference>
<sequence length="119" mass="13305">MQHIGASVQGVWLISGHFNNVLNAKGRIGQPVTGAEVQGFKDMIDNLQLTPLRSKGCFYTWCNKQQGNNSQNGPVEAEYMQPGVSDHSPVVVHCRKQTNMHPKPFRLYVTVMEHPNFKG</sequence>
<proteinExistence type="predicted"/>
<dbReference type="InterPro" id="IPR036691">
    <property type="entry name" value="Endo/exonu/phosph_ase_sf"/>
</dbReference>
<comment type="caution">
    <text evidence="1">The sequence shown here is derived from an EMBL/GenBank/DDBJ whole genome shotgun (WGS) entry which is preliminary data.</text>
</comment>
<accession>A0ABQ7VDG0</accession>